<dbReference type="Gene3D" id="1.20.1250.20">
    <property type="entry name" value="MFS general substrate transporter like domains"/>
    <property type="match status" value="2"/>
</dbReference>
<comment type="subcellular location">
    <subcellularLocation>
        <location evidence="1">Cell membrane</location>
        <topology evidence="1">Multi-pass membrane protein</topology>
    </subcellularLocation>
</comment>
<dbReference type="InterPro" id="IPR004740">
    <property type="entry name" value="Nuc_H_symport"/>
</dbReference>
<feature type="transmembrane region" description="Helical" evidence="7">
    <location>
        <begin position="99"/>
        <end position="121"/>
    </location>
</feature>
<evidence type="ECO:0000256" key="1">
    <source>
        <dbReference type="ARBA" id="ARBA00004651"/>
    </source>
</evidence>
<reference evidence="9 10" key="1">
    <citation type="submission" date="2006-03" db="EMBL/GenBank/DDBJ databases">
        <authorList>
            <person name="Bartlett D.H."/>
            <person name="Valle G."/>
            <person name="Lauro F.M."/>
            <person name="Vezzi A."/>
            <person name="Simonato F."/>
            <person name="Eloe E."/>
            <person name="Vitulo N."/>
            <person name="Stratton T.K."/>
            <person name="D'angelo M."/>
            <person name="Ferriera S."/>
            <person name="Johnson J."/>
            <person name="Kravitz S."/>
            <person name="Beeson K."/>
            <person name="Sutton G."/>
            <person name="Rogers Y."/>
            <person name="Friedman R."/>
            <person name="Frazier M."/>
            <person name="Venter J.C."/>
        </authorList>
    </citation>
    <scope>NUCLEOTIDE SEQUENCE [LARGE SCALE GENOMIC DNA]</scope>
    <source>
        <strain evidence="9 10">3TCK</strain>
    </source>
</reference>
<dbReference type="PANTHER" id="PTHR23522">
    <property type="entry name" value="BLL5896 PROTEIN"/>
    <property type="match status" value="1"/>
</dbReference>
<dbReference type="PANTHER" id="PTHR23522:SF4">
    <property type="entry name" value="NUCLEOSIDE PERMEASE NUPG-RELATED"/>
    <property type="match status" value="1"/>
</dbReference>
<organism evidence="9 10">
    <name type="scientific">Photobacterium profundum 3TCK</name>
    <dbReference type="NCBI Taxonomy" id="314280"/>
    <lineage>
        <taxon>Bacteria</taxon>
        <taxon>Pseudomonadati</taxon>
        <taxon>Pseudomonadota</taxon>
        <taxon>Gammaproteobacteria</taxon>
        <taxon>Vibrionales</taxon>
        <taxon>Vibrionaceae</taxon>
        <taxon>Photobacterium</taxon>
    </lineage>
</organism>
<dbReference type="Proteomes" id="UP000003789">
    <property type="component" value="Unassembled WGS sequence"/>
</dbReference>
<feature type="transmembrane region" description="Helical" evidence="7">
    <location>
        <begin position="133"/>
        <end position="155"/>
    </location>
</feature>
<keyword evidence="5 7" id="KW-1133">Transmembrane helix</keyword>
<feature type="transmembrane region" description="Helical" evidence="7">
    <location>
        <begin position="161"/>
        <end position="182"/>
    </location>
</feature>
<gene>
    <name evidence="9" type="ORF">P3TCK_15734</name>
</gene>
<dbReference type="GO" id="GO:0005886">
    <property type="term" value="C:plasma membrane"/>
    <property type="evidence" value="ECO:0007669"/>
    <property type="project" value="UniProtKB-SubCell"/>
</dbReference>
<keyword evidence="2" id="KW-0813">Transport</keyword>
<dbReference type="InterPro" id="IPR036259">
    <property type="entry name" value="MFS_trans_sf"/>
</dbReference>
<comment type="caution">
    <text evidence="9">The sequence shown here is derived from an EMBL/GenBank/DDBJ whole genome shotgun (WGS) entry which is preliminary data.</text>
</comment>
<dbReference type="GO" id="GO:0015212">
    <property type="term" value="F:cytidine transmembrane transporter activity"/>
    <property type="evidence" value="ECO:0007669"/>
    <property type="project" value="TreeGrafter"/>
</dbReference>
<feature type="transmembrane region" description="Helical" evidence="7">
    <location>
        <begin position="338"/>
        <end position="357"/>
    </location>
</feature>
<accession>Q1Z5W1</accession>
<proteinExistence type="predicted"/>
<feature type="transmembrane region" description="Helical" evidence="7">
    <location>
        <begin position="12"/>
        <end position="30"/>
    </location>
</feature>
<feature type="domain" description="Major facilitator superfamily (MFS) profile" evidence="8">
    <location>
        <begin position="203"/>
        <end position="426"/>
    </location>
</feature>
<dbReference type="SUPFAM" id="SSF103473">
    <property type="entry name" value="MFS general substrate transporter"/>
    <property type="match status" value="1"/>
</dbReference>
<feature type="transmembrane region" description="Helical" evidence="7">
    <location>
        <begin position="71"/>
        <end position="87"/>
    </location>
</feature>
<dbReference type="AlphaFoldDB" id="Q1Z5W1"/>
<dbReference type="RefSeq" id="WP_006231044.1">
    <property type="nucleotide sequence ID" value="NZ_CH724135.1"/>
</dbReference>
<dbReference type="GO" id="GO:0015213">
    <property type="term" value="F:uridine transmembrane transporter activity"/>
    <property type="evidence" value="ECO:0007669"/>
    <property type="project" value="TreeGrafter"/>
</dbReference>
<evidence type="ECO:0000259" key="8">
    <source>
        <dbReference type="PROSITE" id="PS50850"/>
    </source>
</evidence>
<feature type="transmembrane region" description="Helical" evidence="7">
    <location>
        <begin position="377"/>
        <end position="401"/>
    </location>
</feature>
<feature type="transmembrane region" description="Helical" evidence="7">
    <location>
        <begin position="298"/>
        <end position="326"/>
    </location>
</feature>
<feature type="transmembrane region" description="Helical" evidence="7">
    <location>
        <begin position="275"/>
        <end position="292"/>
    </location>
</feature>
<evidence type="ECO:0000256" key="3">
    <source>
        <dbReference type="ARBA" id="ARBA00022475"/>
    </source>
</evidence>
<name>Q1Z5W1_9GAMM</name>
<dbReference type="CDD" id="cd06177">
    <property type="entry name" value="MFS_NHS"/>
    <property type="match status" value="1"/>
</dbReference>
<keyword evidence="6 7" id="KW-0472">Membrane</keyword>
<feature type="transmembrane region" description="Helical" evidence="7">
    <location>
        <begin position="42"/>
        <end position="59"/>
    </location>
</feature>
<keyword evidence="3" id="KW-1003">Cell membrane</keyword>
<dbReference type="NCBIfam" id="TIGR00889">
    <property type="entry name" value="2A0110"/>
    <property type="match status" value="1"/>
</dbReference>
<evidence type="ECO:0000256" key="2">
    <source>
        <dbReference type="ARBA" id="ARBA00022448"/>
    </source>
</evidence>
<dbReference type="HOGENOM" id="CLU_013133_1_2_6"/>
<evidence type="ECO:0000256" key="6">
    <source>
        <dbReference type="ARBA" id="ARBA00023136"/>
    </source>
</evidence>
<dbReference type="PROSITE" id="PS50850">
    <property type="entry name" value="MFS"/>
    <property type="match status" value="1"/>
</dbReference>
<evidence type="ECO:0000313" key="9">
    <source>
        <dbReference type="EMBL" id="EAS43771.1"/>
    </source>
</evidence>
<keyword evidence="4 7" id="KW-0812">Transmembrane</keyword>
<sequence length="426" mass="47616">MTKTNKKLSFMMFIEWFIWGAWFVPLWQFLNTNGFTPTEIAWSYACTAIAAIISPILVGSITDRFFPAQKVLSVMLLSGAVLMYFAAQQTEFSSFFPLLLLYSLTYMPTIALTNSIAFSHVDDVERDFPRIRVLGTIGWIASGIACGFLPGWLGYSDISATNIPLIVTSVSSAILGVFALTLPNTPPKSTGKLSLKVMLGLDALVLLKDKNFLAFFICSFMFSMPLAFYYIFANGYLTEVGMSNATGWMTLGQFSEIFFMLALPFFTKRYGIKKVLMLGLFTAAVRYGFFVYGSADQWYLYSLLFAGILLHGVSYDFYFVTAYIYVDKKAPKHMRTAAQGLITLCCQGLGSLLGYRLGGVMMEKMFAYPEPLNGLTFNWSGMWGFGAIMIAVIFILFMFFFRESSGEISEITIEGDNESKQKIAKA</sequence>
<dbReference type="OrthoDB" id="9783013at2"/>
<evidence type="ECO:0000256" key="5">
    <source>
        <dbReference type="ARBA" id="ARBA00022989"/>
    </source>
</evidence>
<evidence type="ECO:0000313" key="10">
    <source>
        <dbReference type="Proteomes" id="UP000003789"/>
    </source>
</evidence>
<evidence type="ECO:0000256" key="4">
    <source>
        <dbReference type="ARBA" id="ARBA00022692"/>
    </source>
</evidence>
<dbReference type="EMBL" id="AAPH01000008">
    <property type="protein sequence ID" value="EAS43771.1"/>
    <property type="molecule type" value="Genomic_DNA"/>
</dbReference>
<dbReference type="InterPro" id="IPR020846">
    <property type="entry name" value="MFS_dom"/>
</dbReference>
<dbReference type="Pfam" id="PF03825">
    <property type="entry name" value="Nuc_H_symport"/>
    <property type="match status" value="1"/>
</dbReference>
<feature type="transmembrane region" description="Helical" evidence="7">
    <location>
        <begin position="245"/>
        <end position="263"/>
    </location>
</feature>
<evidence type="ECO:0000256" key="7">
    <source>
        <dbReference type="SAM" id="Phobius"/>
    </source>
</evidence>
<feature type="transmembrane region" description="Helical" evidence="7">
    <location>
        <begin position="212"/>
        <end position="233"/>
    </location>
</feature>
<protein>
    <submittedName>
        <fullName evidence="9">Putative transport protein</fullName>
    </submittedName>
</protein>